<dbReference type="InterPro" id="IPR038488">
    <property type="entry name" value="Integrase_DNA-bd_sf"/>
</dbReference>
<dbReference type="SUPFAM" id="SSF56349">
    <property type="entry name" value="DNA breaking-rejoining enzymes"/>
    <property type="match status" value="1"/>
</dbReference>
<evidence type="ECO:0000256" key="4">
    <source>
        <dbReference type="ARBA" id="ARBA00023172"/>
    </source>
</evidence>
<evidence type="ECO:0000256" key="3">
    <source>
        <dbReference type="ARBA" id="ARBA00023125"/>
    </source>
</evidence>
<proteinExistence type="inferred from homology"/>
<evidence type="ECO:0000259" key="5">
    <source>
        <dbReference type="PROSITE" id="PS51898"/>
    </source>
</evidence>
<evidence type="ECO:0000313" key="6">
    <source>
        <dbReference type="EMBL" id="AEF05692.1"/>
    </source>
</evidence>
<dbReference type="InterPro" id="IPR002104">
    <property type="entry name" value="Integrase_catalytic"/>
</dbReference>
<dbReference type="Gene3D" id="3.30.160.390">
    <property type="entry name" value="Integrase, DNA-binding domain"/>
    <property type="match status" value="1"/>
</dbReference>
<dbReference type="AlphaFoldDB" id="F5Z729"/>
<dbReference type="InterPro" id="IPR011010">
    <property type="entry name" value="DNA_brk_join_enz"/>
</dbReference>
<dbReference type="Pfam" id="PF22022">
    <property type="entry name" value="Phage_int_M"/>
    <property type="match status" value="1"/>
</dbReference>
<dbReference type="EMBL" id="CP002339">
    <property type="protein sequence ID" value="AEF05692.1"/>
    <property type="molecule type" value="Genomic_DNA"/>
</dbReference>
<dbReference type="InterPro" id="IPR025166">
    <property type="entry name" value="Integrase_DNA_bind_dom"/>
</dbReference>
<dbReference type="PROSITE" id="PS51898">
    <property type="entry name" value="TYR_RECOMBINASE"/>
    <property type="match status" value="1"/>
</dbReference>
<sequence length="409" mass="46518">MALTALEVKNSICPEGKKQTKKSDGNGLFLLIKSNGSKLWRMRYRFNNKHQELALGQYPTIPLVEARSMAAQARAQLVQGINPADERRAKKRESKADGRQFGELALTWWKQQKSSWSEDHTNKVKRWITVDMAPLSKLQIDMIDQGHITELMLSIEAAGKRRVAPTILSVINRIFGYALAHRYTRINPAQGLPMSDILKPMPKVKHRAAITKPLALGQLIRDIDTTESGSFCTVEALRLIPRLFLRPGEIRCLKWEYIDFDNMLLTIPGEEMKRGREHLVPLAEQVVTQLKNVYEVTSYSPYVFPSQRNSDQPISKNVMTNRLRDLGYGADVMSAHGFRSTASTILHEQGWHHDVIETQLAHLTGTATSRAYNRSMYLAERTKMMQAWADQLDALRDRDDVLPTTRGEP</sequence>
<keyword evidence="7" id="KW-1185">Reference proteome</keyword>
<reference evidence="6 7" key="1">
    <citation type="journal article" date="2011" name="J. Bacteriol.">
        <title>Complete genome sequence of the polycyclic aromatic hydrocarbon-degrading bacterium Alteromonas sp. strain SN2.</title>
        <authorList>
            <person name="Jin H.M."/>
            <person name="Jeong H."/>
            <person name="Moon E.J."/>
            <person name="Math R.K."/>
            <person name="Lee K."/>
            <person name="Kim H.J."/>
            <person name="Jeon C.O."/>
            <person name="Oh T.K."/>
            <person name="Kim J.F."/>
        </authorList>
    </citation>
    <scope>NUCLEOTIDE SEQUENCE [LARGE SCALE GENOMIC DNA]</scope>
    <source>
        <strain evidence="7">JCM 17741 / KACC 18427 / KCTC 11700BP / SN2</strain>
    </source>
</reference>
<dbReference type="HOGENOM" id="CLU_027562_0_0_6"/>
<dbReference type="InterPro" id="IPR010998">
    <property type="entry name" value="Integrase_recombinase_N"/>
</dbReference>
<evidence type="ECO:0000256" key="1">
    <source>
        <dbReference type="ARBA" id="ARBA00008857"/>
    </source>
</evidence>
<gene>
    <name evidence="6" type="ordered locus">ambt_21005</name>
</gene>
<feature type="domain" description="Tyr recombinase" evidence="5">
    <location>
        <begin position="205"/>
        <end position="385"/>
    </location>
</feature>
<dbReference type="OrthoDB" id="9795573at2"/>
<dbReference type="GO" id="GO:0003677">
    <property type="term" value="F:DNA binding"/>
    <property type="evidence" value="ECO:0007669"/>
    <property type="project" value="UniProtKB-KW"/>
</dbReference>
<protein>
    <submittedName>
        <fullName evidence="6">Integrase family protein</fullName>
    </submittedName>
</protein>
<organism evidence="6 7">
    <name type="scientific">Alteromonas naphthalenivorans</name>
    <dbReference type="NCBI Taxonomy" id="715451"/>
    <lineage>
        <taxon>Bacteria</taxon>
        <taxon>Pseudomonadati</taxon>
        <taxon>Pseudomonadota</taxon>
        <taxon>Gammaproteobacteria</taxon>
        <taxon>Alteromonadales</taxon>
        <taxon>Alteromonadaceae</taxon>
        <taxon>Alteromonas/Salinimonas group</taxon>
        <taxon>Alteromonas</taxon>
    </lineage>
</organism>
<dbReference type="PANTHER" id="PTHR30629">
    <property type="entry name" value="PROPHAGE INTEGRASE"/>
    <property type="match status" value="1"/>
</dbReference>
<dbReference type="GO" id="GO:0006310">
    <property type="term" value="P:DNA recombination"/>
    <property type="evidence" value="ECO:0007669"/>
    <property type="project" value="UniProtKB-KW"/>
</dbReference>
<keyword evidence="2" id="KW-0229">DNA integration</keyword>
<comment type="similarity">
    <text evidence="1">Belongs to the 'phage' integrase family.</text>
</comment>
<dbReference type="InterPro" id="IPR013762">
    <property type="entry name" value="Integrase-like_cat_sf"/>
</dbReference>
<evidence type="ECO:0000313" key="7">
    <source>
        <dbReference type="Proteomes" id="UP000000683"/>
    </source>
</evidence>
<dbReference type="KEGG" id="alt:ambt_21005"/>
<dbReference type="CDD" id="cd00801">
    <property type="entry name" value="INT_P4_C"/>
    <property type="match status" value="1"/>
</dbReference>
<dbReference type="Pfam" id="PF13356">
    <property type="entry name" value="Arm-DNA-bind_3"/>
    <property type="match status" value="1"/>
</dbReference>
<dbReference type="Proteomes" id="UP000000683">
    <property type="component" value="Chromosome"/>
</dbReference>
<dbReference type="eggNOG" id="COG0582">
    <property type="taxonomic scope" value="Bacteria"/>
</dbReference>
<keyword evidence="4" id="KW-0233">DNA recombination</keyword>
<dbReference type="RefSeq" id="WP_013786599.1">
    <property type="nucleotide sequence ID" value="NC_015554.1"/>
</dbReference>
<dbReference type="Gene3D" id="1.10.150.130">
    <property type="match status" value="1"/>
</dbReference>
<dbReference type="InterPro" id="IPR050808">
    <property type="entry name" value="Phage_Integrase"/>
</dbReference>
<keyword evidence="3" id="KW-0238">DNA-binding</keyword>
<dbReference type="Gene3D" id="1.10.443.10">
    <property type="entry name" value="Intergrase catalytic core"/>
    <property type="match status" value="1"/>
</dbReference>
<accession>F5Z729</accession>
<dbReference type="PANTHER" id="PTHR30629:SF2">
    <property type="entry name" value="PROPHAGE INTEGRASE INTS-RELATED"/>
    <property type="match status" value="1"/>
</dbReference>
<dbReference type="InterPro" id="IPR053876">
    <property type="entry name" value="Phage_int_M"/>
</dbReference>
<evidence type="ECO:0000256" key="2">
    <source>
        <dbReference type="ARBA" id="ARBA00022908"/>
    </source>
</evidence>
<dbReference type="GO" id="GO:0015074">
    <property type="term" value="P:DNA integration"/>
    <property type="evidence" value="ECO:0007669"/>
    <property type="project" value="UniProtKB-KW"/>
</dbReference>
<name>F5Z729_ALTNA</name>
<dbReference type="Pfam" id="PF00589">
    <property type="entry name" value="Phage_integrase"/>
    <property type="match status" value="1"/>
</dbReference>